<evidence type="ECO:0000313" key="3">
    <source>
        <dbReference type="EMBL" id="CAB4818282.1"/>
    </source>
</evidence>
<protein>
    <submittedName>
        <fullName evidence="3">Unannotated protein</fullName>
    </submittedName>
</protein>
<gene>
    <name evidence="2" type="ORF">UFOPK2754_01304</name>
    <name evidence="3" type="ORF">UFOPK3139_00531</name>
</gene>
<name>A0A6J6Z9B2_9ZZZZ</name>
<evidence type="ECO:0000313" key="2">
    <source>
        <dbReference type="EMBL" id="CAB4742910.1"/>
    </source>
</evidence>
<dbReference type="AlphaFoldDB" id="A0A6J6Z9B2"/>
<organism evidence="3">
    <name type="scientific">freshwater metagenome</name>
    <dbReference type="NCBI Taxonomy" id="449393"/>
    <lineage>
        <taxon>unclassified sequences</taxon>
        <taxon>metagenomes</taxon>
        <taxon>ecological metagenomes</taxon>
    </lineage>
</organism>
<accession>A0A6J6Z9B2</accession>
<dbReference type="EMBL" id="CAFABA010000014">
    <property type="protein sequence ID" value="CAB4818282.1"/>
    <property type="molecule type" value="Genomic_DNA"/>
</dbReference>
<evidence type="ECO:0000256" key="1">
    <source>
        <dbReference type="SAM" id="MobiDB-lite"/>
    </source>
</evidence>
<feature type="region of interest" description="Disordered" evidence="1">
    <location>
        <begin position="187"/>
        <end position="247"/>
    </location>
</feature>
<feature type="compositionally biased region" description="Low complexity" evidence="1">
    <location>
        <begin position="209"/>
        <end position="221"/>
    </location>
</feature>
<proteinExistence type="predicted"/>
<sequence>MADDGSAELVVGPGAVGVNAIDTTDGGSSLAIRQFLYDWDTQVLHRLTIERVAGPPRDEACQVKLALERVRRLARFMVASSVTWHRFVGDLRERAHNTVKPINPLASQHGFQAHLDRGRFFVVIAHDDPGIANWFDTCANRELPMTYRWQLPRVPRDALSTPSLRVVKLAVLDDEVPTWARLTLRGRAEGQSATPTQSAGAHGAESSRRGSCCSSVRRCTCGYPSTHVDGSSQRPSGGGNSSGSNLS</sequence>
<dbReference type="EMBL" id="CAEZYR010000041">
    <property type="protein sequence ID" value="CAB4742910.1"/>
    <property type="molecule type" value="Genomic_DNA"/>
</dbReference>
<reference evidence="3" key="1">
    <citation type="submission" date="2020-05" db="EMBL/GenBank/DDBJ databases">
        <authorList>
            <person name="Chiriac C."/>
            <person name="Salcher M."/>
            <person name="Ghai R."/>
            <person name="Kavagutti S V."/>
        </authorList>
    </citation>
    <scope>NUCLEOTIDE SEQUENCE</scope>
</reference>